<feature type="signal peptide" evidence="2">
    <location>
        <begin position="1"/>
        <end position="27"/>
    </location>
</feature>
<evidence type="ECO:0000256" key="1">
    <source>
        <dbReference type="SAM" id="MobiDB-lite"/>
    </source>
</evidence>
<reference evidence="3 4" key="1">
    <citation type="submission" date="2019-01" db="EMBL/GenBank/DDBJ databases">
        <title>Novel species of Nocardioides.</title>
        <authorList>
            <person name="Liu Q."/>
            <person name="Xin Y.-H."/>
        </authorList>
    </citation>
    <scope>NUCLEOTIDE SEQUENCE [LARGE SCALE GENOMIC DNA]</scope>
    <source>
        <strain evidence="3 4">HLT3-15</strain>
    </source>
</reference>
<proteinExistence type="predicted"/>
<evidence type="ECO:0008006" key="5">
    <source>
        <dbReference type="Google" id="ProtNLM"/>
    </source>
</evidence>
<evidence type="ECO:0000313" key="4">
    <source>
        <dbReference type="Proteomes" id="UP000291838"/>
    </source>
</evidence>
<dbReference type="EMBL" id="SDWS01000008">
    <property type="protein sequence ID" value="RYB89139.1"/>
    <property type="molecule type" value="Genomic_DNA"/>
</dbReference>
<gene>
    <name evidence="3" type="ORF">EUA06_16785</name>
</gene>
<feature type="region of interest" description="Disordered" evidence="1">
    <location>
        <begin position="33"/>
        <end position="64"/>
    </location>
</feature>
<keyword evidence="4" id="KW-1185">Reference proteome</keyword>
<dbReference type="Proteomes" id="UP000291838">
    <property type="component" value="Unassembled WGS sequence"/>
</dbReference>
<evidence type="ECO:0000256" key="2">
    <source>
        <dbReference type="SAM" id="SignalP"/>
    </source>
</evidence>
<sequence>MRTTFQAGLSGLAITATALLVVTASNASGDPVSSSSAYGASVGGTPGQPAVASDGTSTQTGGGSLPAQLGPLAAGGVLEVSAGDDVASAAITNLTLGSALAQLPPEVRDGIANLNQVCAGLGQAGQVNEVLTPLNDAINQVPGLGTVVEVPTVEAAQTFCNQLVDTDILDLATVGTLKTQCTDQTGTVTLSDVKVLGAPQPVLAGEIAPETQLLPPELAAVARITLNHQVPDGENFTVEGLRLEVGGQVVAVLASATCGGPQAEPVVQQAPAPAKPTKTKQAPKPTPVKTSAPVTG</sequence>
<dbReference type="OrthoDB" id="3777171at2"/>
<comment type="caution">
    <text evidence="3">The sequence shown here is derived from an EMBL/GenBank/DDBJ whole genome shotgun (WGS) entry which is preliminary data.</text>
</comment>
<feature type="chain" id="PRO_5020247509" description="Secreted protein" evidence="2">
    <location>
        <begin position="28"/>
        <end position="296"/>
    </location>
</feature>
<dbReference type="AlphaFoldDB" id="A0A4Q2RNC8"/>
<dbReference type="RefSeq" id="WP_129477905.1">
    <property type="nucleotide sequence ID" value="NZ_SDWS01000008.1"/>
</dbReference>
<feature type="region of interest" description="Disordered" evidence="1">
    <location>
        <begin position="261"/>
        <end position="296"/>
    </location>
</feature>
<feature type="compositionally biased region" description="Low complexity" evidence="1">
    <location>
        <begin position="261"/>
        <end position="290"/>
    </location>
</feature>
<protein>
    <recommendedName>
        <fullName evidence="5">Secreted protein</fullName>
    </recommendedName>
</protein>
<organism evidence="3 4">
    <name type="scientific">Nocardioides glacieisoli</name>
    <dbReference type="NCBI Taxonomy" id="1168730"/>
    <lineage>
        <taxon>Bacteria</taxon>
        <taxon>Bacillati</taxon>
        <taxon>Actinomycetota</taxon>
        <taxon>Actinomycetes</taxon>
        <taxon>Propionibacteriales</taxon>
        <taxon>Nocardioidaceae</taxon>
        <taxon>Nocardioides</taxon>
    </lineage>
</organism>
<accession>A0A4Q2RNC8</accession>
<name>A0A4Q2RNC8_9ACTN</name>
<evidence type="ECO:0000313" key="3">
    <source>
        <dbReference type="EMBL" id="RYB89139.1"/>
    </source>
</evidence>
<keyword evidence="2" id="KW-0732">Signal</keyword>